<dbReference type="eggNOG" id="KOG2273">
    <property type="taxonomic scope" value="Eukaryota"/>
</dbReference>
<name>J7S3T6_HUIN7</name>
<dbReference type="Gene3D" id="1.20.1270.60">
    <property type="entry name" value="Arfaptin homology (AH) domain/BAR domain"/>
    <property type="match status" value="1"/>
</dbReference>
<gene>
    <name evidence="13" type="primary">KNAG0L01930</name>
    <name evidence="13" type="ordered locus">KNAG_0L01930</name>
</gene>
<evidence type="ECO:0000256" key="10">
    <source>
        <dbReference type="ARBA" id="ARBA00023136"/>
    </source>
</evidence>
<evidence type="ECO:0000256" key="11">
    <source>
        <dbReference type="SAM" id="MobiDB-lite"/>
    </source>
</evidence>
<dbReference type="RefSeq" id="XP_022467056.1">
    <property type="nucleotide sequence ID" value="XM_022610796.1"/>
</dbReference>
<dbReference type="AlphaFoldDB" id="J7S3T6"/>
<accession>J7S3T6</accession>
<dbReference type="InterPro" id="IPR036871">
    <property type="entry name" value="PX_dom_sf"/>
</dbReference>
<dbReference type="GO" id="GO:0042147">
    <property type="term" value="P:retrograde transport, endosome to Golgi"/>
    <property type="evidence" value="ECO:0007669"/>
    <property type="project" value="EnsemblFungi"/>
</dbReference>
<dbReference type="OrthoDB" id="271164at2759"/>
<dbReference type="GO" id="GO:0140312">
    <property type="term" value="F:cargo adaptor activity"/>
    <property type="evidence" value="ECO:0007669"/>
    <property type="project" value="EnsemblFungi"/>
</dbReference>
<dbReference type="Pfam" id="PF00787">
    <property type="entry name" value="PX"/>
    <property type="match status" value="1"/>
</dbReference>
<dbReference type="GO" id="GO:0045053">
    <property type="term" value="P:protein retention in Golgi apparatus"/>
    <property type="evidence" value="ECO:0007669"/>
    <property type="project" value="EnsemblFungi"/>
</dbReference>
<dbReference type="GeneID" id="34528585"/>
<evidence type="ECO:0000256" key="4">
    <source>
        <dbReference type="ARBA" id="ARBA00010883"/>
    </source>
</evidence>
<dbReference type="InterPro" id="IPR015404">
    <property type="entry name" value="Vps5_C"/>
</dbReference>
<dbReference type="HOGENOM" id="CLU_021752_0_0_1"/>
<protein>
    <recommendedName>
        <fullName evidence="12">PX domain-containing protein</fullName>
    </recommendedName>
</protein>
<dbReference type="EMBL" id="HE978325">
    <property type="protein sequence ID" value="CCK72812.1"/>
    <property type="molecule type" value="Genomic_DNA"/>
</dbReference>
<dbReference type="KEGG" id="kng:KNAG_0L01930"/>
<comment type="subcellular location">
    <subcellularLocation>
        <location evidence="2">Cytoplasm</location>
    </subcellularLocation>
    <subcellularLocation>
        <location evidence="3">Golgi apparatus</location>
    </subcellularLocation>
    <subcellularLocation>
        <location evidence="1">Membrane</location>
        <topology evidence="1">Peripheral membrane protein</topology>
        <orientation evidence="1">Cytoplasmic side</orientation>
    </subcellularLocation>
</comment>
<evidence type="ECO:0000256" key="5">
    <source>
        <dbReference type="ARBA" id="ARBA00022448"/>
    </source>
</evidence>
<feature type="compositionally biased region" description="Basic and acidic residues" evidence="11">
    <location>
        <begin position="61"/>
        <end position="85"/>
    </location>
</feature>
<feature type="compositionally biased region" description="Polar residues" evidence="11">
    <location>
        <begin position="23"/>
        <end position="35"/>
    </location>
</feature>
<proteinExistence type="inferred from homology"/>
<dbReference type="FunFam" id="1.20.1270.60:FF:000022">
    <property type="entry name" value="Sorting nexin 3 protein"/>
    <property type="match status" value="1"/>
</dbReference>
<reference evidence="13 14" key="1">
    <citation type="journal article" date="2011" name="Proc. Natl. Acad. Sci. U.S.A.">
        <title>Evolutionary erosion of yeast sex chromosomes by mating-type switching accidents.</title>
        <authorList>
            <person name="Gordon J.L."/>
            <person name="Armisen D."/>
            <person name="Proux-Wera E."/>
            <person name="Oheigeartaigh S.S."/>
            <person name="Byrne K.P."/>
            <person name="Wolfe K.H."/>
        </authorList>
    </citation>
    <scope>NUCLEOTIDE SEQUENCE [LARGE SCALE GENOMIC DNA]</scope>
    <source>
        <strain evidence="14">ATCC MYA-139 / BCRC 22969 / CBS 8797 / CCRC 22969 / KCTC 17520 / NBRC 10181 / NCYC 3082</strain>
    </source>
</reference>
<dbReference type="GO" id="GO:0005829">
    <property type="term" value="C:cytosol"/>
    <property type="evidence" value="ECO:0007669"/>
    <property type="project" value="EnsemblFungi"/>
</dbReference>
<evidence type="ECO:0000259" key="12">
    <source>
        <dbReference type="PROSITE" id="PS50195"/>
    </source>
</evidence>
<dbReference type="OMA" id="EKMAAVW"/>
<dbReference type="PROSITE" id="PS50195">
    <property type="entry name" value="PX"/>
    <property type="match status" value="1"/>
</dbReference>
<comment type="similarity">
    <text evidence="4">Belongs to the sorting nexin family.</text>
</comment>
<dbReference type="GO" id="GO:0032266">
    <property type="term" value="F:phosphatidylinositol-3-phosphate binding"/>
    <property type="evidence" value="ECO:0007669"/>
    <property type="project" value="EnsemblFungi"/>
</dbReference>
<feature type="compositionally biased region" description="Basic and acidic residues" evidence="11">
    <location>
        <begin position="218"/>
        <end position="238"/>
    </location>
</feature>
<evidence type="ECO:0000256" key="7">
    <source>
        <dbReference type="ARBA" id="ARBA00022553"/>
    </source>
</evidence>
<feature type="region of interest" description="Disordered" evidence="11">
    <location>
        <begin position="216"/>
        <end position="244"/>
    </location>
</feature>
<evidence type="ECO:0000256" key="1">
    <source>
        <dbReference type="ARBA" id="ARBA00004287"/>
    </source>
</evidence>
<organism evidence="13 14">
    <name type="scientific">Huiozyma naganishii (strain ATCC MYA-139 / BCRC 22969 / CBS 8797 / KCTC 17520 / NBRC 10181 / NCYC 3082 / Yp74L-3)</name>
    <name type="common">Yeast</name>
    <name type="synonym">Kazachstania naganishii</name>
    <dbReference type="NCBI Taxonomy" id="1071383"/>
    <lineage>
        <taxon>Eukaryota</taxon>
        <taxon>Fungi</taxon>
        <taxon>Dikarya</taxon>
        <taxon>Ascomycota</taxon>
        <taxon>Saccharomycotina</taxon>
        <taxon>Saccharomycetes</taxon>
        <taxon>Saccharomycetales</taxon>
        <taxon>Saccharomycetaceae</taxon>
        <taxon>Huiozyma</taxon>
    </lineage>
</organism>
<dbReference type="PANTHER" id="PTHR10555:SF170">
    <property type="entry name" value="FI18122P1"/>
    <property type="match status" value="1"/>
</dbReference>
<dbReference type="PANTHER" id="PTHR10555">
    <property type="entry name" value="SORTING NEXIN"/>
    <property type="match status" value="1"/>
</dbReference>
<dbReference type="InterPro" id="IPR001683">
    <property type="entry name" value="PX_dom"/>
</dbReference>
<feature type="domain" description="PX" evidence="12">
    <location>
        <begin position="248"/>
        <end position="362"/>
    </location>
</feature>
<evidence type="ECO:0000256" key="2">
    <source>
        <dbReference type="ARBA" id="ARBA00004496"/>
    </source>
</evidence>
<evidence type="ECO:0000256" key="6">
    <source>
        <dbReference type="ARBA" id="ARBA00022490"/>
    </source>
</evidence>
<dbReference type="SUPFAM" id="SSF64268">
    <property type="entry name" value="PX domain"/>
    <property type="match status" value="1"/>
</dbReference>
<reference evidence="14" key="2">
    <citation type="submission" date="2012-08" db="EMBL/GenBank/DDBJ databases">
        <title>Genome sequence of Kazachstania naganishii.</title>
        <authorList>
            <person name="Gordon J.L."/>
            <person name="Armisen D."/>
            <person name="Proux-Wera E."/>
            <person name="OhEigeartaigh S.S."/>
            <person name="Byrne K.P."/>
            <person name="Wolfe K.H."/>
        </authorList>
    </citation>
    <scope>NUCLEOTIDE SEQUENCE [LARGE SCALE GENOMIC DNA]</scope>
    <source>
        <strain evidence="14">ATCC MYA-139 / BCRC 22969 / CBS 8797 / CCRC 22969 / KCTC 17520 / NBRC 10181 / NCYC 3082</strain>
    </source>
</reference>
<keyword evidence="14" id="KW-1185">Reference proteome</keyword>
<dbReference type="Pfam" id="PF09325">
    <property type="entry name" value="Vps5"/>
    <property type="match status" value="1"/>
</dbReference>
<dbReference type="STRING" id="1071383.J7S3T6"/>
<dbReference type="GO" id="GO:0005794">
    <property type="term" value="C:Golgi apparatus"/>
    <property type="evidence" value="ECO:0007669"/>
    <property type="project" value="UniProtKB-SubCell"/>
</dbReference>
<evidence type="ECO:0000256" key="9">
    <source>
        <dbReference type="ARBA" id="ARBA00023034"/>
    </source>
</evidence>
<keyword evidence="10" id="KW-0472">Membrane</keyword>
<keyword evidence="5" id="KW-0813">Transport</keyword>
<keyword evidence="8" id="KW-0653">Protein transport</keyword>
<feature type="region of interest" description="Disordered" evidence="11">
    <location>
        <begin position="1"/>
        <end position="200"/>
    </location>
</feature>
<dbReference type="GO" id="GO:0015031">
    <property type="term" value="P:protein transport"/>
    <property type="evidence" value="ECO:0007669"/>
    <property type="project" value="UniProtKB-KW"/>
</dbReference>
<keyword evidence="6" id="KW-0963">Cytoplasm</keyword>
<dbReference type="GO" id="GO:0005768">
    <property type="term" value="C:endosome"/>
    <property type="evidence" value="ECO:0007669"/>
    <property type="project" value="EnsemblFungi"/>
</dbReference>
<dbReference type="SMART" id="SM00312">
    <property type="entry name" value="PX"/>
    <property type="match status" value="1"/>
</dbReference>
<evidence type="ECO:0000313" key="14">
    <source>
        <dbReference type="Proteomes" id="UP000006310"/>
    </source>
</evidence>
<evidence type="ECO:0000256" key="3">
    <source>
        <dbReference type="ARBA" id="ARBA00004555"/>
    </source>
</evidence>
<dbReference type="Gene3D" id="3.30.1520.10">
    <property type="entry name" value="Phox-like domain"/>
    <property type="match status" value="1"/>
</dbReference>
<dbReference type="Proteomes" id="UP000006310">
    <property type="component" value="Chromosome 12"/>
</dbReference>
<keyword evidence="7" id="KW-0597">Phosphoprotein</keyword>
<dbReference type="GO" id="GO:0030905">
    <property type="term" value="C:retromer, tubulation complex"/>
    <property type="evidence" value="ECO:0007669"/>
    <property type="project" value="EnsemblFungi"/>
</dbReference>
<dbReference type="InterPro" id="IPR027267">
    <property type="entry name" value="AH/BAR_dom_sf"/>
</dbReference>
<evidence type="ECO:0000256" key="8">
    <source>
        <dbReference type="ARBA" id="ARBA00022927"/>
    </source>
</evidence>
<sequence length="646" mass="71951">MNYRGGEEDDALSAPVWDELADQGQTSVPELTATFNDLGASEHTAAEEDHESEGPEAVDQAVEHTQKGLLERLAPEEDPLSDLKGDSGSGVTNAQDGGAPLFGSVLSPLPVNDNDFIHTETSPTKGRAAKPQRLFNAARLRRRPPNSDIGGSAAATATTTQDTEGGDPLKNAQLTTESEDQADSARDTTEQDNGAAANTTQNDILQQIQEPLYHLSPKKGEDESHDTMDTETDTHETEADQGEPHTTVPFTIEVNQPIKVGELTSAHMEYTVHSESPAIAQGYSRVQRRYTDFRWLYRQLQSNHWGKVISPPPEKQIVRSFKRDFIENRRFQMETMLKKIAADPLLQGDQDFVLFLTSENFSKDSKVREHVSGSGAYNDSKDLSEIHISEIQLLGAEDAAQVFKQGGIDAEVNRGFMNLSFGANPPKYIEPDAALVEQRTKFDLLEEQLKQLYRSLELVDTQRNELAVTIEEFSGVIRKLSDLAVTNQSSDLLTSFAEVHDNIKASLERSSLQESLTMGATLDDYIRSIASVKAIFNQRNKLGYFLGIVDDDLAKKKVNLSKYRPAEARSAKFKSLAAECETLQGRHDKIVHWWNKLGLAIKREVALFEREKITEFRNSMEISLEAAIESQKECIELWETFYTNSL</sequence>
<evidence type="ECO:0000313" key="13">
    <source>
        <dbReference type="EMBL" id="CCK72812.1"/>
    </source>
</evidence>
<keyword evidence="9" id="KW-0333">Golgi apparatus</keyword>